<dbReference type="InterPro" id="IPR012337">
    <property type="entry name" value="RNaseH-like_sf"/>
</dbReference>
<dbReference type="GO" id="GO:0003676">
    <property type="term" value="F:nucleic acid binding"/>
    <property type="evidence" value="ECO:0007669"/>
    <property type="project" value="InterPro"/>
</dbReference>
<dbReference type="PANTHER" id="PTHR37984">
    <property type="entry name" value="PROTEIN CBG26694"/>
    <property type="match status" value="1"/>
</dbReference>
<dbReference type="Gene3D" id="3.30.70.270">
    <property type="match status" value="2"/>
</dbReference>
<dbReference type="FunFam" id="3.30.70.270:FF:000020">
    <property type="entry name" value="Transposon Tf2-6 polyprotein-like Protein"/>
    <property type="match status" value="1"/>
</dbReference>
<feature type="compositionally biased region" description="Basic and acidic residues" evidence="3">
    <location>
        <begin position="688"/>
        <end position="697"/>
    </location>
</feature>
<accession>A0A8X6VFQ9</accession>
<dbReference type="InterPro" id="IPR000477">
    <property type="entry name" value="RT_dom"/>
</dbReference>
<dbReference type="PROSITE" id="PS50994">
    <property type="entry name" value="INTEGRASE"/>
    <property type="match status" value="1"/>
</dbReference>
<dbReference type="InterPro" id="IPR043128">
    <property type="entry name" value="Rev_trsase/Diguanyl_cyclase"/>
</dbReference>
<evidence type="ECO:0000256" key="2">
    <source>
        <dbReference type="ARBA" id="ARBA00023268"/>
    </source>
</evidence>
<dbReference type="Proteomes" id="UP000887159">
    <property type="component" value="Unassembled WGS sequence"/>
</dbReference>
<organism evidence="6 7">
    <name type="scientific">Trichonephila clavipes</name>
    <name type="common">Golden silk orbweaver</name>
    <name type="synonym">Nephila clavipes</name>
    <dbReference type="NCBI Taxonomy" id="2585209"/>
    <lineage>
        <taxon>Eukaryota</taxon>
        <taxon>Metazoa</taxon>
        <taxon>Ecdysozoa</taxon>
        <taxon>Arthropoda</taxon>
        <taxon>Chelicerata</taxon>
        <taxon>Arachnida</taxon>
        <taxon>Araneae</taxon>
        <taxon>Araneomorphae</taxon>
        <taxon>Entelegynae</taxon>
        <taxon>Araneoidea</taxon>
        <taxon>Nephilidae</taxon>
        <taxon>Trichonephila</taxon>
    </lineage>
</organism>
<dbReference type="FunFam" id="3.30.70.270:FF:000003">
    <property type="entry name" value="Transposon Ty3-G Gag-Pol polyprotein"/>
    <property type="match status" value="1"/>
</dbReference>
<dbReference type="InterPro" id="IPR036397">
    <property type="entry name" value="RNaseH_sf"/>
</dbReference>
<dbReference type="PANTHER" id="PTHR37984:SF5">
    <property type="entry name" value="PROTEIN NYNRIN-LIKE"/>
    <property type="match status" value="1"/>
</dbReference>
<dbReference type="InterPro" id="IPR041588">
    <property type="entry name" value="Integrase_H2C2"/>
</dbReference>
<dbReference type="Pfam" id="PF17919">
    <property type="entry name" value="RT_RNaseH_2"/>
    <property type="match status" value="1"/>
</dbReference>
<keyword evidence="7" id="KW-1185">Reference proteome</keyword>
<dbReference type="SUPFAM" id="SSF53098">
    <property type="entry name" value="Ribonuclease H-like"/>
    <property type="match status" value="1"/>
</dbReference>
<feature type="compositionally biased region" description="Basic and acidic residues" evidence="3">
    <location>
        <begin position="649"/>
        <end position="662"/>
    </location>
</feature>
<evidence type="ECO:0000256" key="1">
    <source>
        <dbReference type="ARBA" id="ARBA00012493"/>
    </source>
</evidence>
<dbReference type="CDD" id="cd09274">
    <property type="entry name" value="RNase_HI_RT_Ty3"/>
    <property type="match status" value="1"/>
</dbReference>
<dbReference type="InterPro" id="IPR050951">
    <property type="entry name" value="Retrovirus_Pol_polyprotein"/>
</dbReference>
<dbReference type="InterPro" id="IPR041577">
    <property type="entry name" value="RT_RNaseH_2"/>
</dbReference>
<sequence length="697" mass="79118">MQFGLCNAASTFQRFVDEVLRGLNFVYAFIDDILVASSSEAEHIQHLRLLFQRLDQYGLSINPSKCTFGVPTLNFLGFQVCSSGIKPLEDRVEAIFKFPKPTTITQLRRFLGMLNYYRRFIRQAAHILAPLVKFLKGIRNKKRPKRKVKIKPEEALEWTDEATTAFELVKQALAHATLLHHPMPNAPLSIWVDASDFAVGGALAQFHDNVWQPLAFLSMKLSASQKNWSTYDRELLAIYTMVKKKADKCSPRQLRHLDFISQFSTNIQHVPGTRNLVADALSRIEIDSISQASCLDYKDIAAAQLDYRKIVFQHLHGLSHPGIAASTKLATQRFVWPNIRRDIKTWVNSCHPCQRSKIYRHTKAPIGTFALPDARFSQIHVDFIGPFPPSNGQSYCLTVVDRFTRWMEVIPTADMTAETVCRALLSVWISRFGCPAIITTDQGTNFESSLFRELSNILGTNRIRCCAYHPKANGLVERLHCHLKSAIKAHENSKWSEIIPIVLLGMRSAVKKDINATCAELVYGTTLRLPSDLFSTDKITTTCNQTYVSFLREKMRALQPTPTSAHSNSSIFVPTKLKSCSHVFLRIDSVQPPLSQNYTGPHKVIRRTDKVFTILINGKRKTVSIDRVKPAYVWDDTDDIPLTGISKQQTDETDHHSKDKTMSHINKAEPQPNEKTVNKTRSGRHVRFPKDLEQYIT</sequence>
<dbReference type="FunFam" id="3.30.420.10:FF:000032">
    <property type="entry name" value="Retrovirus-related Pol polyprotein from transposon 297-like Protein"/>
    <property type="match status" value="1"/>
</dbReference>
<dbReference type="GO" id="GO:0042575">
    <property type="term" value="C:DNA polymerase complex"/>
    <property type="evidence" value="ECO:0007669"/>
    <property type="project" value="UniProtKB-ARBA"/>
</dbReference>
<dbReference type="PROSITE" id="PS50878">
    <property type="entry name" value="RT_POL"/>
    <property type="match status" value="1"/>
</dbReference>
<gene>
    <name evidence="6" type="primary">Tf2-6</name>
    <name evidence="6" type="ORF">TNCV_2680121</name>
</gene>
<dbReference type="EMBL" id="BMAU01021258">
    <property type="protein sequence ID" value="GFY06218.1"/>
    <property type="molecule type" value="Genomic_DNA"/>
</dbReference>
<keyword evidence="2" id="KW-0511">Multifunctional enzyme</keyword>
<feature type="region of interest" description="Disordered" evidence="3">
    <location>
        <begin position="643"/>
        <end position="697"/>
    </location>
</feature>
<protein>
    <recommendedName>
        <fullName evidence="1">RNA-directed DNA polymerase</fullName>
        <ecNumber evidence="1">2.7.7.49</ecNumber>
    </recommendedName>
</protein>
<reference evidence="6" key="1">
    <citation type="submission" date="2020-08" db="EMBL/GenBank/DDBJ databases">
        <title>Multicomponent nature underlies the extraordinary mechanical properties of spider dragline silk.</title>
        <authorList>
            <person name="Kono N."/>
            <person name="Nakamura H."/>
            <person name="Mori M."/>
            <person name="Yoshida Y."/>
            <person name="Ohtoshi R."/>
            <person name="Malay A.D."/>
            <person name="Moran D.A.P."/>
            <person name="Tomita M."/>
            <person name="Numata K."/>
            <person name="Arakawa K."/>
        </authorList>
    </citation>
    <scope>NUCLEOTIDE SEQUENCE</scope>
</reference>
<dbReference type="Gene3D" id="3.30.420.10">
    <property type="entry name" value="Ribonuclease H-like superfamily/Ribonuclease H"/>
    <property type="match status" value="1"/>
</dbReference>
<proteinExistence type="predicted"/>
<evidence type="ECO:0000259" key="5">
    <source>
        <dbReference type="PROSITE" id="PS50994"/>
    </source>
</evidence>
<evidence type="ECO:0000256" key="3">
    <source>
        <dbReference type="SAM" id="MobiDB-lite"/>
    </source>
</evidence>
<dbReference type="SUPFAM" id="SSF56672">
    <property type="entry name" value="DNA/RNA polymerases"/>
    <property type="match status" value="1"/>
</dbReference>
<dbReference type="EC" id="2.7.7.49" evidence="1"/>
<dbReference type="AlphaFoldDB" id="A0A8X6VFQ9"/>
<feature type="domain" description="Reverse transcriptase" evidence="4">
    <location>
        <begin position="1"/>
        <end position="80"/>
    </location>
</feature>
<dbReference type="InterPro" id="IPR043502">
    <property type="entry name" value="DNA/RNA_pol_sf"/>
</dbReference>
<dbReference type="Gene3D" id="1.10.340.70">
    <property type="match status" value="1"/>
</dbReference>
<evidence type="ECO:0000313" key="7">
    <source>
        <dbReference type="Proteomes" id="UP000887159"/>
    </source>
</evidence>
<evidence type="ECO:0000259" key="4">
    <source>
        <dbReference type="PROSITE" id="PS50878"/>
    </source>
</evidence>
<dbReference type="Pfam" id="PF00078">
    <property type="entry name" value="RVT_1"/>
    <property type="match status" value="1"/>
</dbReference>
<name>A0A8X6VFQ9_TRICX</name>
<dbReference type="Pfam" id="PF00665">
    <property type="entry name" value="rve"/>
    <property type="match status" value="1"/>
</dbReference>
<dbReference type="Gene3D" id="3.10.20.370">
    <property type="match status" value="1"/>
</dbReference>
<feature type="domain" description="Integrase catalytic" evidence="5">
    <location>
        <begin position="368"/>
        <end position="538"/>
    </location>
</feature>
<dbReference type="GO" id="GO:0015074">
    <property type="term" value="P:DNA integration"/>
    <property type="evidence" value="ECO:0007669"/>
    <property type="project" value="InterPro"/>
</dbReference>
<comment type="caution">
    <text evidence="6">The sequence shown here is derived from an EMBL/GenBank/DDBJ whole genome shotgun (WGS) entry which is preliminary data.</text>
</comment>
<dbReference type="CDD" id="cd01647">
    <property type="entry name" value="RT_LTR"/>
    <property type="match status" value="1"/>
</dbReference>
<dbReference type="Pfam" id="PF17921">
    <property type="entry name" value="Integrase_H2C2"/>
    <property type="match status" value="1"/>
</dbReference>
<dbReference type="InterPro" id="IPR001584">
    <property type="entry name" value="Integrase_cat-core"/>
</dbReference>
<evidence type="ECO:0000313" key="6">
    <source>
        <dbReference type="EMBL" id="GFY06218.1"/>
    </source>
</evidence>
<dbReference type="GO" id="GO:0003964">
    <property type="term" value="F:RNA-directed DNA polymerase activity"/>
    <property type="evidence" value="ECO:0007669"/>
    <property type="project" value="UniProtKB-EC"/>
</dbReference>